<protein>
    <submittedName>
        <fullName evidence="1">Uncharacterized protein</fullName>
    </submittedName>
</protein>
<dbReference type="Proteomes" id="UP000077266">
    <property type="component" value="Unassembled WGS sequence"/>
</dbReference>
<dbReference type="EMBL" id="KV426194">
    <property type="protein sequence ID" value="KZV85250.1"/>
    <property type="molecule type" value="Genomic_DNA"/>
</dbReference>
<evidence type="ECO:0000313" key="2">
    <source>
        <dbReference type="Proteomes" id="UP000077266"/>
    </source>
</evidence>
<gene>
    <name evidence="1" type="ORF">EXIGLDRAFT_726335</name>
</gene>
<name>A0A165DSD1_EXIGL</name>
<evidence type="ECO:0000313" key="1">
    <source>
        <dbReference type="EMBL" id="KZV85250.1"/>
    </source>
</evidence>
<accession>A0A165DSD1</accession>
<proteinExistence type="predicted"/>
<dbReference type="InParanoid" id="A0A165DSD1"/>
<sequence>MTYVSCETKERCGCGRAGAVGADWSRAPPGQQTRCSFYTALTPPILCTLSAPRTALSARASMLPVTPAYRKYTFDAPYMNALRRNVR</sequence>
<organism evidence="1 2">
    <name type="scientific">Exidia glandulosa HHB12029</name>
    <dbReference type="NCBI Taxonomy" id="1314781"/>
    <lineage>
        <taxon>Eukaryota</taxon>
        <taxon>Fungi</taxon>
        <taxon>Dikarya</taxon>
        <taxon>Basidiomycota</taxon>
        <taxon>Agaricomycotina</taxon>
        <taxon>Agaricomycetes</taxon>
        <taxon>Auriculariales</taxon>
        <taxon>Exidiaceae</taxon>
        <taxon>Exidia</taxon>
    </lineage>
</organism>
<reference evidence="1 2" key="1">
    <citation type="journal article" date="2016" name="Mol. Biol. Evol.">
        <title>Comparative Genomics of Early-Diverging Mushroom-Forming Fungi Provides Insights into the Origins of Lignocellulose Decay Capabilities.</title>
        <authorList>
            <person name="Nagy L.G."/>
            <person name="Riley R."/>
            <person name="Tritt A."/>
            <person name="Adam C."/>
            <person name="Daum C."/>
            <person name="Floudas D."/>
            <person name="Sun H."/>
            <person name="Yadav J.S."/>
            <person name="Pangilinan J."/>
            <person name="Larsson K.H."/>
            <person name="Matsuura K."/>
            <person name="Barry K."/>
            <person name="Labutti K."/>
            <person name="Kuo R."/>
            <person name="Ohm R.A."/>
            <person name="Bhattacharya S.S."/>
            <person name="Shirouzu T."/>
            <person name="Yoshinaga Y."/>
            <person name="Martin F.M."/>
            <person name="Grigoriev I.V."/>
            <person name="Hibbett D.S."/>
        </authorList>
    </citation>
    <scope>NUCLEOTIDE SEQUENCE [LARGE SCALE GENOMIC DNA]</scope>
    <source>
        <strain evidence="1 2">HHB12029</strain>
    </source>
</reference>
<dbReference type="AlphaFoldDB" id="A0A165DSD1"/>
<keyword evidence="2" id="KW-1185">Reference proteome</keyword>